<dbReference type="PANTHER" id="PTHR16852">
    <property type="entry name" value="GTP CYCLOHYDROLASE 1 FEEDBACK REGULATORY PROTEIN"/>
    <property type="match status" value="1"/>
</dbReference>
<keyword evidence="9" id="KW-1185">Reference proteome</keyword>
<name>A0ABM1S671_LIMPO</name>
<proteinExistence type="inferred from homology"/>
<accession>A0ABM1S671</accession>
<evidence type="ECO:0000256" key="3">
    <source>
        <dbReference type="ARBA" id="ARBA00007605"/>
    </source>
</evidence>
<keyword evidence="6" id="KW-0472">Membrane</keyword>
<dbReference type="Gene3D" id="3.30.1410.10">
    <property type="entry name" value="GTP cyclohydrolase I feedback regulatory protein GFRP"/>
    <property type="match status" value="1"/>
</dbReference>
<comment type="similarity">
    <text evidence="3">Belongs to the GFRP family.</text>
</comment>
<evidence type="ECO:0000256" key="1">
    <source>
        <dbReference type="ARBA" id="ARBA00004126"/>
    </source>
</evidence>
<evidence type="ECO:0000313" key="10">
    <source>
        <dbReference type="RefSeq" id="XP_022239126.1"/>
    </source>
</evidence>
<evidence type="ECO:0000256" key="6">
    <source>
        <dbReference type="ARBA" id="ARBA00023136"/>
    </source>
</evidence>
<dbReference type="Proteomes" id="UP000694941">
    <property type="component" value="Unplaced"/>
</dbReference>
<sequence>MHPFGGIGGGYSLCTTVLLLDKQTKISHSTPGTEFLVDLWLCWLQDPEHGVMNPETLRNMNKWQKKSGKIEKGPTIVGDANSDVQLMNYLGAKKVLQQGNDYYQYCCDHTPRLVLNKLEELGYRVVAMTGIGQTCIWTLHKES</sequence>
<evidence type="ECO:0000256" key="7">
    <source>
        <dbReference type="ARBA" id="ARBA00023242"/>
    </source>
</evidence>
<dbReference type="InterPro" id="IPR009112">
    <property type="entry name" value="GTP_CycHdrlase_I_reg"/>
</dbReference>
<protein>
    <recommendedName>
        <fullName evidence="4">GTP cyclohydrolase 1 feedback regulatory protein</fullName>
    </recommendedName>
    <alternativeName>
        <fullName evidence="8">GTP cyclohydrolase I feedback regulatory protein</fullName>
    </alternativeName>
</protein>
<evidence type="ECO:0000256" key="4">
    <source>
        <dbReference type="ARBA" id="ARBA00020099"/>
    </source>
</evidence>
<organism evidence="9 10">
    <name type="scientific">Limulus polyphemus</name>
    <name type="common">Atlantic horseshoe crab</name>
    <dbReference type="NCBI Taxonomy" id="6850"/>
    <lineage>
        <taxon>Eukaryota</taxon>
        <taxon>Metazoa</taxon>
        <taxon>Ecdysozoa</taxon>
        <taxon>Arthropoda</taxon>
        <taxon>Chelicerata</taxon>
        <taxon>Merostomata</taxon>
        <taxon>Xiphosura</taxon>
        <taxon>Limulidae</taxon>
        <taxon>Limulus</taxon>
    </lineage>
</organism>
<dbReference type="SUPFAM" id="SSF69761">
    <property type="entry name" value="GTP cyclohydrolase I feedback regulatory protein, GFRP"/>
    <property type="match status" value="1"/>
</dbReference>
<gene>
    <name evidence="10" type="primary">LOC106457478</name>
</gene>
<reference evidence="10" key="1">
    <citation type="submission" date="2025-08" db="UniProtKB">
        <authorList>
            <consortium name="RefSeq"/>
        </authorList>
    </citation>
    <scope>IDENTIFICATION</scope>
    <source>
        <tissue evidence="10">Muscle</tissue>
    </source>
</reference>
<dbReference type="RefSeq" id="XP_022239126.1">
    <property type="nucleotide sequence ID" value="XM_022383418.1"/>
</dbReference>
<evidence type="ECO:0000313" key="9">
    <source>
        <dbReference type="Proteomes" id="UP000694941"/>
    </source>
</evidence>
<evidence type="ECO:0000256" key="2">
    <source>
        <dbReference type="ARBA" id="ARBA00004514"/>
    </source>
</evidence>
<dbReference type="Pfam" id="PF06399">
    <property type="entry name" value="GFRP"/>
    <property type="match status" value="1"/>
</dbReference>
<dbReference type="InterPro" id="IPR036717">
    <property type="entry name" value="GFRP_sf"/>
</dbReference>
<evidence type="ECO:0000256" key="8">
    <source>
        <dbReference type="ARBA" id="ARBA00032599"/>
    </source>
</evidence>
<comment type="subcellular location">
    <subcellularLocation>
        <location evidence="2">Cytoplasm</location>
        <location evidence="2">Cytosol</location>
    </subcellularLocation>
    <subcellularLocation>
        <location evidence="1">Nucleus membrane</location>
    </subcellularLocation>
</comment>
<keyword evidence="5" id="KW-0963">Cytoplasm</keyword>
<evidence type="ECO:0000256" key="5">
    <source>
        <dbReference type="ARBA" id="ARBA00022490"/>
    </source>
</evidence>
<dbReference type="GeneID" id="106457478"/>
<dbReference type="PANTHER" id="PTHR16852:SF2">
    <property type="entry name" value="GTP CYCLOHYDROLASE 1 FEEDBACK REGULATORY PROTEIN"/>
    <property type="match status" value="1"/>
</dbReference>
<keyword evidence="7" id="KW-0539">Nucleus</keyword>